<dbReference type="EMBL" id="JYNU01000023">
    <property type="protein sequence ID" value="KMO74290.1"/>
    <property type="molecule type" value="Genomic_DNA"/>
</dbReference>
<dbReference type="PATRIC" id="fig|1807.14.peg.3701"/>
<dbReference type="AlphaFoldDB" id="A0A0J6VTC1"/>
<evidence type="ECO:0000313" key="2">
    <source>
        <dbReference type="Proteomes" id="UP000036313"/>
    </source>
</evidence>
<accession>A0A0J6VTC1</accession>
<evidence type="ECO:0000313" key="1">
    <source>
        <dbReference type="EMBL" id="KMO74290.1"/>
    </source>
</evidence>
<organism evidence="1 2">
    <name type="scientific">Mycolicibacterium obuense</name>
    <dbReference type="NCBI Taxonomy" id="1807"/>
    <lineage>
        <taxon>Bacteria</taxon>
        <taxon>Bacillati</taxon>
        <taxon>Actinomycetota</taxon>
        <taxon>Actinomycetes</taxon>
        <taxon>Mycobacteriales</taxon>
        <taxon>Mycobacteriaceae</taxon>
        <taxon>Mycolicibacterium</taxon>
    </lineage>
</organism>
<name>A0A0J6VTC1_9MYCO</name>
<reference evidence="1 2" key="1">
    <citation type="journal article" date="2015" name="Genome Biol. Evol.">
        <title>Characterization of Three Mycobacterium spp. with Potential Use in Bioremediation by Genome Sequencing and Comparative Genomics.</title>
        <authorList>
            <person name="Das S."/>
            <person name="Pettersson B.M."/>
            <person name="Behra P.R."/>
            <person name="Ramesh M."/>
            <person name="Dasgupta S."/>
            <person name="Bhattacharya A."/>
            <person name="Kirsebom L.A."/>
        </authorList>
    </citation>
    <scope>NUCLEOTIDE SEQUENCE [LARGE SCALE GENOMIC DNA]</scope>
    <source>
        <strain evidence="1 2">DSM 44075</strain>
    </source>
</reference>
<sequence length="51" mass="5619">MRPVTFQVVDLAAYRSAVEVLQLAHKTAAAVCLDGDQHSFDPTDASYRPTR</sequence>
<comment type="caution">
    <text evidence="1">The sequence shown here is derived from an EMBL/GenBank/DDBJ whole genome shotgun (WGS) entry which is preliminary data.</text>
</comment>
<dbReference type="Proteomes" id="UP000036313">
    <property type="component" value="Unassembled WGS sequence"/>
</dbReference>
<protein>
    <submittedName>
        <fullName evidence="1">Uncharacterized protein</fullName>
    </submittedName>
</protein>
<gene>
    <name evidence="1" type="ORF">MOBUDSM44075_03679</name>
</gene>
<proteinExistence type="predicted"/>